<keyword evidence="8" id="KW-0511">Multifunctional enzyme</keyword>
<feature type="domain" description="Ketosynthase family 3 (KS3)" evidence="13">
    <location>
        <begin position="34"/>
        <end position="458"/>
    </location>
</feature>
<dbReference type="EMBL" id="JAERRG010000001">
    <property type="protein sequence ID" value="MBL1111744.1"/>
    <property type="molecule type" value="Genomic_DNA"/>
</dbReference>
<dbReference type="SMART" id="SM00825">
    <property type="entry name" value="PKS_KS"/>
    <property type="match status" value="2"/>
</dbReference>
<feature type="region of interest" description="N-terminal hotdog fold" evidence="10">
    <location>
        <begin position="2751"/>
        <end position="2885"/>
    </location>
</feature>
<dbReference type="PANTHER" id="PTHR43775">
    <property type="entry name" value="FATTY ACID SYNTHASE"/>
    <property type="match status" value="1"/>
</dbReference>
<dbReference type="PROSITE" id="PS00012">
    <property type="entry name" value="PHOSPHOPANTETHEINE"/>
    <property type="match status" value="2"/>
</dbReference>
<evidence type="ECO:0000256" key="1">
    <source>
        <dbReference type="ARBA" id="ARBA00001957"/>
    </source>
</evidence>
<feature type="active site" description="Proton acceptor; for dehydratase activity" evidence="10">
    <location>
        <position position="972"/>
    </location>
</feature>
<feature type="active site" description="Proton donor; for dehydratase activity" evidence="10">
    <location>
        <position position="1144"/>
    </location>
</feature>
<dbReference type="Pfam" id="PF22953">
    <property type="entry name" value="SpnB_Rossmann"/>
    <property type="match status" value="2"/>
</dbReference>
<dbReference type="InterPro" id="IPR013154">
    <property type="entry name" value="ADH-like_N"/>
</dbReference>
<evidence type="ECO:0000256" key="2">
    <source>
        <dbReference type="ARBA" id="ARBA00004792"/>
    </source>
</evidence>
<evidence type="ECO:0000256" key="5">
    <source>
        <dbReference type="ARBA" id="ARBA00022679"/>
    </source>
</evidence>
<keyword evidence="7" id="KW-0045">Antibiotic biosynthesis</keyword>
<keyword evidence="5" id="KW-0808">Transferase</keyword>
<evidence type="ECO:0000259" key="12">
    <source>
        <dbReference type="PROSITE" id="PS50075"/>
    </source>
</evidence>
<dbReference type="Gene3D" id="3.40.50.720">
    <property type="entry name" value="NAD(P)-binding Rossmann-like Domain"/>
    <property type="match status" value="2"/>
</dbReference>
<sequence length="4129" mass="425388">MSGTEEKLRQYLKKVTADLGQTRRRLREMEERSQEPVAIVSMACRFPGGITSPEDLWRLVASRGDAIGEFPTDRGWDLSGLFHPDPDHSGTSYVRHGGFLDRADGFDATFFGISPREALAAEPQQRQLLEVAWELLERAGIDPTSLKGTPTGVYAGAGILGFGTPQIEKSAEGYLLTGNTLSVVSGRVAFTLGLEGPAVTVDTACSSSLVAMHLACQALRQGECTLALAGGVTVMTTPNTFVEFSRQRGLAPDGRCKPFAAAADGTGFSEGVGLLLLERLSDAQRNGHQVLAVLRGSAINQDGASNGLTAPNGPSQQRVIRQALINAQLSSAEVDAVEAHGTGTTLGDPIEAEALLAAYGQDRAEDRPLWLGSLKSNIGHTQGAAGVAGVIKMVMALRHQLLPATLHVDEPTPHADWSGGAVRLLTDPVEWPRNERPRRAGVSAFGISGTNAHVIVEQAPEEDASEPSSEVGGVVPWVVSGRGVEALRGQAAALGEWVGGVSGLSLVDVGWSLVTARSVFEHRAVVVGGDRAGLLAGVEALAGGVSHPGVVESGAAALTGDVGPVLVFPGQGSQWVGMGAELLEVSPVFAGRVAECERALAPFVEWSLSDVLGGVEGAADLGRVDVVQPVLWAVMVSLAAVWAGHGVRPAAVVGHSQGEIAAAVVAGALSLEDGAKVVALRSRALRRLAGGGAMASLGVGQERAGQLLSELGDRAAGVGVAAVNGPSSTVISGPPVQVAAVVAVCQEAGERGRLIEVDYASHGPQVDEIREELNDVLAGVRPVVGGADEVAFYSAVTGGRADASVLDADYWVRNLRERVRFADAVEALLSDGHRVFIEASTHPVLILGLQETFEQVGVDAVAVPTLRRDHGGQVQLLHSLGQAFIAGVEVDWKAAFPADPTPRTVDLPTYAFQHQRYWMNASGATGDPSGLGLVAADHPLLGAAVELADGSTHLLTGRIAAGGGGGGWLGEHIVADTALAPGAALVEWALRAADEVGCGGVEELALQVPLVLPESGGLRIQVVVGAAAEDGRRDVRIYSRPDGEVDSGPDVGWVCHAEGVLSPALEGAEPSAEGLGGTWPPVGAQSVDLDGFYERSAAAGYAYGPSFRGLRAMWRDGADLLAEVSLPEAAGDADGFGIHPALLDAALHPALLLDTGSDQERDSGQVWLPFAWNGVSLWAAGASTVRVRLSPHRGGAEGERGLRLVAADAVGDPVLTVDSLVTRQAAVEQLRAGTTRGVDGLFVLDWTPLPQPTLSQPTGTGGPVADRGSWAVLAAEGAGPDLEALLAGLDDGKPAPALVLAEFPRPDADADIVADLATAGLAMAQRALALVQQWLAEPRLADARLVVVTRGAVAVADTESGTDVAAAALWGLLRSAQAENPGRFLLLDLDLDLDLDLGFDPAADASADNVRDAVARAVDLDEPQLAVRDGRAWVPRLIRASVDSGPEGRDDPVALDPDGTVLVTGGTGTLGGLVAEHLVRTWQVGHLLLVSRRGPDAPGAHELAARLEELGAPVRIAAVDVTDASAVAELVAGIDADHPLTGVIHATGLLDDAVVTSQTPERLARVWAAKAMGAAHLHTATADLPLSLFAMFSSAAGVLGSPGQANYAAANAFCDALAAHRQAHGLPGLSVAWGLWARSSELTGKLAATDRARMSRSGITAMSSEKALGLLDAACAQGNSLCVAAAVDTAGVARQDLPAVLRGLVSGRTARRMAAGETGTSGLAAELVGLDAAGRLGVVVDVVRGGVAVVLGFGSLGEVRVDAAFKELGFDSLTAVELRNRLSVVTGLRLPATLVFDYPTPRALAEYLCTRLSGETVSSRAPLAVRGDTDEPIAIVAMTCRFPGGVSSPEELWELVASGRDAIGEFPTGRGWDLDGLFHPDPDHPGTSYARKGGFLYDADAFDAAFFGINPREALATDPQQRLLLEASWEVLERAGIDPVSLKGSPTGVYAGVMYHDYAAGLSGGDARLEGYAMLASSGSVVSGRVAYTLGFEGPAVTVDTACSSSLVAMHLAAQALRQGECTLALAGGVTVMATPDVFTGFSRQRGLAPDGRCKPFAAAADGTGWSEGVGVLLLERLSDARRNGHDVLAVIRGSAVNQDGASNGLTAPNGPSQQRVIRQALASAGLSPSDVDAVEAHGTGTTLGDPIEAQALLATYGQERPAEQPLLLGSIKSNIGHAQAAAGVAGVIKMVQAIRHGTMPASLHIDEPTPHVDWESGAVRLLTEPVEWRDDERPRRAGVSSFGASGTNAHLLLEQAPEPVERVTTEPVASPDHLPAVPWMLSARSAEALRGQAAALAERVAGHEEMSMVEVGWSLATTRSLFEHRAVALGDDRAELLAAVEALATGEPHPGVVLPGSGAAAGKTVWLFSGQGSQRQGMGAGLYDRFPVFATAFDEVCGLLDPHLEHPLRDVVFHGVAERPGLLDHTTYAQAGLFALHIALARLLDSFGVRADAVIGHSIGEIAAAHVAGVFDLPDACRLVAARATLMGELPTGGGMATIAATAEELAEDLAAYDGQVGIAALNTPGNTVVSGPIELVADIRASWAAQGRKTRPLTVSHAFHSPLMDPILEPFAQAIGGLTFHRPTLLVLSNLTGEPAAEELATPDYWVRHIRRPVRFHPAVAHIAPETGVFLELGPDPVLATATQHTLQHLAADEATADTDGGEGGTGRPSPLVAATLSRKRPDAHALGHTLAQLHTHGTDVDWARWFPADPAPRTVDLPTYAFQRERYWLAAGGGVGDVGAAGLQRVEHPHLPAAVGLADGGLVLTGRISARGAGGAGDAGGWLAEHVMVGAVLAPGAALVEWALRAADEAGCGRVEELALQIPLVLPASGGLRVQVVAGVATEDGRRDVGVYSRPDRDVEPGADPGWVCHAEGILGPPSPQGPARGPEDEPGRAWPPVGAEPVRLDGFYERAEASGYAYGPSFRGLRAVWRDGADVLAEVALPEAAGDPEGFGIHPALLDAALHSALLLDRTEEDHDDGRVWLPFAWNGVSLWAGGATTVRVRLSPQRREAGGAEGERGLRVEVADAVGGPVLTVDSLVMRPAAVDQLRTSGGPRVDGLFTLEWTPLPVPAQDTDAGGQEPDSADRGSGWVVLGPQERGPIVPDAVRHPHLEALVSALDGGDPVPPVAIAYLPALGDTSERHIGTDLAADGLAASEWALELARGWLAEPRLADALLVVVTRGAVAIDATEAEAPGDGGVDMAGAAVCGLVRSAQAENPGRFLLVDLDPDAEPLAEGVRSAVACAAHLDEPQVALRAGRLRVPRLMRAGGVSSGGVAALVGQPAWRLELTGAATVENVQPVPCPEVLEPLGPHQVRVAVHAAGINFRDALISLGMVPGQTGLGGEGAGVVLDIGPEVTGLAVGDRVMGVFDRAFGPTAVTDARMVAPVPAGWTYPQAAAVPVAYLTAWYGLVELAGLRAGESVLIHAATGGVGMAAVRIARHLGAEVYATASPAKHGVLEEMGVDAAHRASSRDLDFEEVFRGATGGRGVDVVLNSLAGPFVDASLRLLAEGGRLMEMGKTDLRDPERVAEEHPGVAYQIYDLVTDAGPERIGRMLAELGELFTTGAAGAAGGTGAAEVAGAAKAAGATGAAVGAGGARAAGATGAAELTAATGGTAATGDARATGATGAIIRATAALPPLPVRTWPLSRTREALRHLSQAKHTGKLVLDVPAPVDPDGTVLITGGTGTLGALVAEHLVRVWRIGHLLLVSRRGPDAPGAQDLVARLTALGARVRIVAADVTDATAVAELVAGVDPERPLTAVIHAAGVLDDAVVTAQTPERLARVWAAKATAAAHLHTATAHLRLGAFVLFSSAAGVMGSPGQANYAAANAFCDALAAHRQALGLPTVSVAWGLWAEASEMTGGLADADLARMSRSGVTAMAAGHALRLLDAASEHGGHQLIAADMDTRVLAAQPAEGLPATLRALAASGAGGAAARRTAAAAGARPDDWADRLAGLSAAEQHRAVLQLVRGHVATVLGHADAEAVQADTNFKELGFDSLTAVELRNRLAAATGLRLPAALVFDYPDAAVLADYLLERIAPAVGATPGRGGADPVLNELARLEATLLGLQMEDDDSGAVTARLEGLLAKWKATRKPAEEEMTAAERLESASAAQVLDFIDNELGVS</sequence>
<feature type="active site" description="Proton donor; for dehydratase activity" evidence="10">
    <location>
        <position position="2963"/>
    </location>
</feature>
<evidence type="ECO:0000256" key="4">
    <source>
        <dbReference type="ARBA" id="ARBA00022553"/>
    </source>
</evidence>
<dbReference type="PROSITE" id="PS50075">
    <property type="entry name" value="CARRIER"/>
    <property type="match status" value="2"/>
</dbReference>
<dbReference type="PROSITE" id="PS52004">
    <property type="entry name" value="KS3_2"/>
    <property type="match status" value="2"/>
</dbReference>
<keyword evidence="4" id="KW-0597">Phosphoprotein</keyword>
<feature type="region of interest" description="C-terminal hotdog fold" evidence="10">
    <location>
        <begin position="1084"/>
        <end position="1231"/>
    </location>
</feature>
<comment type="caution">
    <text evidence="15">The sequence shown here is derived from an EMBL/GenBank/DDBJ whole genome shotgun (WGS) entry which is preliminary data.</text>
</comment>
<dbReference type="Pfam" id="PF00107">
    <property type="entry name" value="ADH_zinc_N"/>
    <property type="match status" value="1"/>
</dbReference>
<dbReference type="Gene3D" id="3.40.50.11460">
    <property type="match status" value="1"/>
</dbReference>
<proteinExistence type="predicted"/>
<evidence type="ECO:0000259" key="13">
    <source>
        <dbReference type="PROSITE" id="PS52004"/>
    </source>
</evidence>
<dbReference type="Gene3D" id="3.40.47.10">
    <property type="match status" value="2"/>
</dbReference>
<dbReference type="InterPro" id="IPR016039">
    <property type="entry name" value="Thiolase-like"/>
</dbReference>
<feature type="domain" description="PKS/mFAS DH" evidence="14">
    <location>
        <begin position="2751"/>
        <end position="3052"/>
    </location>
</feature>
<dbReference type="InterPro" id="IPR020806">
    <property type="entry name" value="PKS_PP-bd"/>
</dbReference>
<dbReference type="CDD" id="cd05195">
    <property type="entry name" value="enoyl_red"/>
    <property type="match status" value="1"/>
</dbReference>
<dbReference type="InterPro" id="IPR020843">
    <property type="entry name" value="ER"/>
</dbReference>
<dbReference type="InterPro" id="IPR014031">
    <property type="entry name" value="Ketoacyl_synth_C"/>
</dbReference>
<feature type="region of interest" description="Disordered" evidence="11">
    <location>
        <begin position="2878"/>
        <end position="2897"/>
    </location>
</feature>
<keyword evidence="9" id="KW-0012">Acyltransferase</keyword>
<dbReference type="InterPro" id="IPR057326">
    <property type="entry name" value="KR_dom"/>
</dbReference>
<feature type="region of interest" description="C-terminal hotdog fold" evidence="10">
    <location>
        <begin position="2903"/>
        <end position="3052"/>
    </location>
</feature>
<comment type="pathway">
    <text evidence="2">Antibiotic biosynthesis.</text>
</comment>
<keyword evidence="16" id="KW-1185">Reference proteome</keyword>
<dbReference type="RefSeq" id="WP_201847810.1">
    <property type="nucleotide sequence ID" value="NZ_JAERRG010000001.1"/>
</dbReference>
<dbReference type="Pfam" id="PF16197">
    <property type="entry name" value="KAsynt_C_assoc"/>
    <property type="match status" value="2"/>
</dbReference>
<dbReference type="InterPro" id="IPR016036">
    <property type="entry name" value="Malonyl_transacylase_ACP-bd"/>
</dbReference>
<dbReference type="PROSITE" id="PS52019">
    <property type="entry name" value="PKS_MFAS_DH"/>
    <property type="match status" value="2"/>
</dbReference>
<dbReference type="SUPFAM" id="SSF52151">
    <property type="entry name" value="FabD/lysophospholipase-like"/>
    <property type="match status" value="2"/>
</dbReference>
<dbReference type="Pfam" id="PF00109">
    <property type="entry name" value="ketoacyl-synt"/>
    <property type="match status" value="2"/>
</dbReference>
<feature type="domain" description="PKS/mFAS DH" evidence="14">
    <location>
        <begin position="938"/>
        <end position="1231"/>
    </location>
</feature>
<evidence type="ECO:0000256" key="10">
    <source>
        <dbReference type="PROSITE-ProRule" id="PRU01363"/>
    </source>
</evidence>
<dbReference type="InterPro" id="IPR001227">
    <property type="entry name" value="Ac_transferase_dom_sf"/>
</dbReference>
<dbReference type="SMART" id="SM00823">
    <property type="entry name" value="PKS_PP"/>
    <property type="match status" value="2"/>
</dbReference>
<dbReference type="Gene3D" id="3.30.70.3290">
    <property type="match status" value="2"/>
</dbReference>
<evidence type="ECO:0000256" key="11">
    <source>
        <dbReference type="SAM" id="MobiDB-lite"/>
    </source>
</evidence>
<accession>A0ABS1PI28</accession>
<dbReference type="Pfam" id="PF00550">
    <property type="entry name" value="PP-binding"/>
    <property type="match status" value="2"/>
</dbReference>
<dbReference type="SUPFAM" id="SSF53901">
    <property type="entry name" value="Thiolase-like"/>
    <property type="match status" value="2"/>
</dbReference>
<dbReference type="InterPro" id="IPR050091">
    <property type="entry name" value="PKS_NRPS_Biosynth_Enz"/>
</dbReference>
<dbReference type="Gene3D" id="3.90.180.10">
    <property type="entry name" value="Medium-chain alcohol dehydrogenases, catalytic domain"/>
    <property type="match status" value="1"/>
</dbReference>
<feature type="active site" description="Proton acceptor; for dehydratase activity" evidence="10">
    <location>
        <position position="2789"/>
    </location>
</feature>
<protein>
    <submittedName>
        <fullName evidence="15">SDR family NAD(P)-dependent oxidoreductase</fullName>
    </submittedName>
</protein>
<gene>
    <name evidence="15" type="ORF">JK364_04860</name>
</gene>
<feature type="domain" description="Ketosynthase family 3 (KS3)" evidence="13">
    <location>
        <begin position="1830"/>
        <end position="2256"/>
    </location>
</feature>
<dbReference type="SMART" id="SM00822">
    <property type="entry name" value="PKS_KR"/>
    <property type="match status" value="2"/>
</dbReference>
<dbReference type="InterPro" id="IPR011032">
    <property type="entry name" value="GroES-like_sf"/>
</dbReference>
<dbReference type="CDD" id="cd08956">
    <property type="entry name" value="KR_3_FAS_SDR_x"/>
    <property type="match status" value="2"/>
</dbReference>
<dbReference type="InterPro" id="IPR036299">
    <property type="entry name" value="Polyketide_synth_docking_sf"/>
</dbReference>
<evidence type="ECO:0000313" key="16">
    <source>
        <dbReference type="Proteomes" id="UP000621510"/>
    </source>
</evidence>
<dbReference type="Pfam" id="PF08990">
    <property type="entry name" value="Docking"/>
    <property type="match status" value="1"/>
</dbReference>
<dbReference type="Gene3D" id="3.40.366.10">
    <property type="entry name" value="Malonyl-Coenzyme A Acyl Carrier Protein, domain 2"/>
    <property type="match status" value="2"/>
</dbReference>
<dbReference type="Pfam" id="PF21089">
    <property type="entry name" value="PKS_DH_N"/>
    <property type="match status" value="2"/>
</dbReference>
<dbReference type="CDD" id="cd00833">
    <property type="entry name" value="PKS"/>
    <property type="match status" value="2"/>
</dbReference>
<feature type="region of interest" description="N-terminal hotdog fold" evidence="10">
    <location>
        <begin position="938"/>
        <end position="1068"/>
    </location>
</feature>
<dbReference type="PROSITE" id="PS00606">
    <property type="entry name" value="KS3_1"/>
    <property type="match status" value="2"/>
</dbReference>
<dbReference type="InterPro" id="IPR036736">
    <property type="entry name" value="ACP-like_sf"/>
</dbReference>
<dbReference type="InterPro" id="IPR014030">
    <property type="entry name" value="Ketoacyl_synth_N"/>
</dbReference>
<dbReference type="Gene3D" id="3.10.129.110">
    <property type="entry name" value="Polyketide synthase dehydratase"/>
    <property type="match status" value="2"/>
</dbReference>
<dbReference type="InterPro" id="IPR015083">
    <property type="entry name" value="NorB/c/GfsB-D-like_docking"/>
</dbReference>
<dbReference type="SUPFAM" id="SSF101173">
    <property type="entry name" value="Docking domain B of the erythromycin polyketide synthase (DEBS)"/>
    <property type="match status" value="1"/>
</dbReference>
<dbReference type="Proteomes" id="UP000621510">
    <property type="component" value="Unassembled WGS sequence"/>
</dbReference>
<dbReference type="InterPro" id="IPR042104">
    <property type="entry name" value="PKS_dehydratase_sf"/>
</dbReference>
<evidence type="ECO:0000256" key="3">
    <source>
        <dbReference type="ARBA" id="ARBA00022450"/>
    </source>
</evidence>
<dbReference type="InterPro" id="IPR006162">
    <property type="entry name" value="Ppantetheine_attach_site"/>
</dbReference>
<evidence type="ECO:0000256" key="6">
    <source>
        <dbReference type="ARBA" id="ARBA00022857"/>
    </source>
</evidence>
<evidence type="ECO:0000256" key="8">
    <source>
        <dbReference type="ARBA" id="ARBA00023268"/>
    </source>
</evidence>
<dbReference type="SUPFAM" id="SSF55048">
    <property type="entry name" value="Probable ACP-binding domain of malonyl-CoA ACP transacylase"/>
    <property type="match status" value="2"/>
</dbReference>
<keyword evidence="3" id="KW-0596">Phosphopantetheine</keyword>
<dbReference type="SMART" id="SM00826">
    <property type="entry name" value="PKS_DH"/>
    <property type="match status" value="2"/>
</dbReference>
<dbReference type="InterPro" id="IPR014043">
    <property type="entry name" value="Acyl_transferase_dom"/>
</dbReference>
<dbReference type="InterPro" id="IPR049551">
    <property type="entry name" value="PKS_DH_C"/>
</dbReference>
<dbReference type="InterPro" id="IPR049552">
    <property type="entry name" value="PKS_DH_N"/>
</dbReference>
<dbReference type="Pfam" id="PF08659">
    <property type="entry name" value="KR"/>
    <property type="match status" value="2"/>
</dbReference>
<dbReference type="SUPFAM" id="SSF50129">
    <property type="entry name" value="GroES-like"/>
    <property type="match status" value="1"/>
</dbReference>
<dbReference type="SMART" id="SM00829">
    <property type="entry name" value="PKS_ER"/>
    <property type="match status" value="1"/>
</dbReference>
<dbReference type="InterPro" id="IPR032821">
    <property type="entry name" value="PKS_assoc"/>
</dbReference>
<dbReference type="Pfam" id="PF02801">
    <property type="entry name" value="Ketoacyl-synt_C"/>
    <property type="match status" value="2"/>
</dbReference>
<organism evidence="15 16">
    <name type="scientific">Streptomyces endocoffeicus</name>
    <dbReference type="NCBI Taxonomy" id="2898945"/>
    <lineage>
        <taxon>Bacteria</taxon>
        <taxon>Bacillati</taxon>
        <taxon>Actinomycetota</taxon>
        <taxon>Actinomycetes</taxon>
        <taxon>Kitasatosporales</taxon>
        <taxon>Streptomycetaceae</taxon>
        <taxon>Streptomyces</taxon>
    </lineage>
</organism>
<dbReference type="InterPro" id="IPR036291">
    <property type="entry name" value="NAD(P)-bd_dom_sf"/>
</dbReference>
<evidence type="ECO:0000259" key="14">
    <source>
        <dbReference type="PROSITE" id="PS52019"/>
    </source>
</evidence>
<evidence type="ECO:0000256" key="7">
    <source>
        <dbReference type="ARBA" id="ARBA00023194"/>
    </source>
</evidence>
<dbReference type="InterPro" id="IPR013968">
    <property type="entry name" value="PKS_KR"/>
</dbReference>
<dbReference type="Pfam" id="PF00698">
    <property type="entry name" value="Acyl_transf_1"/>
    <property type="match status" value="2"/>
</dbReference>
<dbReference type="SUPFAM" id="SSF47336">
    <property type="entry name" value="ACP-like"/>
    <property type="match status" value="2"/>
</dbReference>
<dbReference type="SMART" id="SM00827">
    <property type="entry name" value="PKS_AT"/>
    <property type="match status" value="2"/>
</dbReference>
<dbReference type="InterPro" id="IPR009081">
    <property type="entry name" value="PP-bd_ACP"/>
</dbReference>
<keyword evidence="6" id="KW-0521">NADP</keyword>
<dbReference type="InterPro" id="IPR049900">
    <property type="entry name" value="PKS_mFAS_DH"/>
</dbReference>
<dbReference type="InterPro" id="IPR020807">
    <property type="entry name" value="PKS_DH"/>
</dbReference>
<dbReference type="InterPro" id="IPR013149">
    <property type="entry name" value="ADH-like_C"/>
</dbReference>
<dbReference type="InterPro" id="IPR018201">
    <property type="entry name" value="Ketoacyl_synth_AS"/>
</dbReference>
<evidence type="ECO:0000256" key="9">
    <source>
        <dbReference type="ARBA" id="ARBA00023315"/>
    </source>
</evidence>
<comment type="cofactor">
    <cofactor evidence="1">
        <name>pantetheine 4'-phosphate</name>
        <dbReference type="ChEBI" id="CHEBI:47942"/>
    </cofactor>
</comment>
<name>A0ABS1PI28_9ACTN</name>
<dbReference type="Pfam" id="PF14765">
    <property type="entry name" value="PS-DH"/>
    <property type="match status" value="2"/>
</dbReference>
<dbReference type="InterPro" id="IPR016035">
    <property type="entry name" value="Acyl_Trfase/lysoPLipase"/>
</dbReference>
<dbReference type="SMART" id="SM01294">
    <property type="entry name" value="PKS_PP_betabranch"/>
    <property type="match status" value="2"/>
</dbReference>
<evidence type="ECO:0000313" key="15">
    <source>
        <dbReference type="EMBL" id="MBL1111744.1"/>
    </source>
</evidence>
<dbReference type="PANTHER" id="PTHR43775:SF51">
    <property type="entry name" value="INACTIVE PHENOLPHTHIOCEROL SYNTHESIS POLYKETIDE SYNTHASE TYPE I PKS1-RELATED"/>
    <property type="match status" value="1"/>
</dbReference>
<dbReference type="Pfam" id="PF08240">
    <property type="entry name" value="ADH_N"/>
    <property type="match status" value="1"/>
</dbReference>
<dbReference type="InterPro" id="IPR055123">
    <property type="entry name" value="SpnB-like_Rossmann"/>
</dbReference>
<dbReference type="SUPFAM" id="SSF51735">
    <property type="entry name" value="NAD(P)-binding Rossmann-fold domains"/>
    <property type="match status" value="5"/>
</dbReference>
<reference evidence="15 16" key="1">
    <citation type="submission" date="2021-01" db="EMBL/GenBank/DDBJ databases">
        <title>WGS of actinomycetes isolated from Thailand.</title>
        <authorList>
            <person name="Thawai C."/>
        </authorList>
    </citation>
    <scope>NUCLEOTIDE SEQUENCE [LARGE SCALE GENOMIC DNA]</scope>
    <source>
        <strain evidence="15 16">CA3R110</strain>
    </source>
</reference>
<dbReference type="InterPro" id="IPR020841">
    <property type="entry name" value="PKS_Beta-ketoAc_synthase_dom"/>
</dbReference>
<dbReference type="Gene3D" id="1.10.1200.10">
    <property type="entry name" value="ACP-like"/>
    <property type="match status" value="2"/>
</dbReference>
<feature type="domain" description="Carrier" evidence="12">
    <location>
        <begin position="1737"/>
        <end position="1812"/>
    </location>
</feature>
<feature type="domain" description="Carrier" evidence="12">
    <location>
        <begin position="3967"/>
        <end position="4042"/>
    </location>
</feature>